<dbReference type="PANTHER" id="PTHR45695:SF9">
    <property type="entry name" value="LEUCOKININ RECEPTOR"/>
    <property type="match status" value="1"/>
</dbReference>
<keyword evidence="3 9" id="KW-0812">Transmembrane</keyword>
<feature type="transmembrane region" description="Helical" evidence="9">
    <location>
        <begin position="358"/>
        <end position="377"/>
    </location>
</feature>
<keyword evidence="5" id="KW-0297">G-protein coupled receptor</keyword>
<dbReference type="AlphaFoldDB" id="A0A2J7QVN6"/>
<dbReference type="InParanoid" id="A0A2J7QVN6"/>
<evidence type="ECO:0000256" key="9">
    <source>
        <dbReference type="SAM" id="Phobius"/>
    </source>
</evidence>
<feature type="transmembrane region" description="Helical" evidence="9">
    <location>
        <begin position="476"/>
        <end position="495"/>
    </location>
</feature>
<proteinExistence type="inferred from homology"/>
<dbReference type="InterPro" id="IPR000276">
    <property type="entry name" value="GPCR_Rhodpsn"/>
</dbReference>
<evidence type="ECO:0000256" key="5">
    <source>
        <dbReference type="ARBA" id="ARBA00023040"/>
    </source>
</evidence>
<comment type="similarity">
    <text evidence="2">Belongs to the G-protein coupled receptor 1 family.</text>
</comment>
<dbReference type="OrthoDB" id="8191556at2759"/>
<accession>A0A2J7QVN6</accession>
<dbReference type="STRING" id="105785.A0A2J7QVN6"/>
<dbReference type="SUPFAM" id="SSF81321">
    <property type="entry name" value="Family A G protein-coupled receptor-like"/>
    <property type="match status" value="1"/>
</dbReference>
<evidence type="ECO:0000256" key="1">
    <source>
        <dbReference type="ARBA" id="ARBA00004141"/>
    </source>
</evidence>
<evidence type="ECO:0000256" key="8">
    <source>
        <dbReference type="ARBA" id="ARBA00023224"/>
    </source>
</evidence>
<feature type="transmembrane region" description="Helical" evidence="9">
    <location>
        <begin position="389"/>
        <end position="407"/>
    </location>
</feature>
<organism evidence="11 12">
    <name type="scientific">Cryptotermes secundus</name>
    <dbReference type="NCBI Taxonomy" id="105785"/>
    <lineage>
        <taxon>Eukaryota</taxon>
        <taxon>Metazoa</taxon>
        <taxon>Ecdysozoa</taxon>
        <taxon>Arthropoda</taxon>
        <taxon>Hexapoda</taxon>
        <taxon>Insecta</taxon>
        <taxon>Pterygota</taxon>
        <taxon>Neoptera</taxon>
        <taxon>Polyneoptera</taxon>
        <taxon>Dictyoptera</taxon>
        <taxon>Blattodea</taxon>
        <taxon>Blattoidea</taxon>
        <taxon>Termitoidae</taxon>
        <taxon>Kalotermitidae</taxon>
        <taxon>Cryptotermitinae</taxon>
        <taxon>Cryptotermes</taxon>
    </lineage>
</organism>
<dbReference type="GO" id="GO:0005886">
    <property type="term" value="C:plasma membrane"/>
    <property type="evidence" value="ECO:0007669"/>
    <property type="project" value="TreeGrafter"/>
</dbReference>
<feature type="transmembrane region" description="Helical" evidence="9">
    <location>
        <begin position="275"/>
        <end position="299"/>
    </location>
</feature>
<sequence length="536" mass="61521">MVFAVNLRCVHTLRTIRQDKSGPCDVTSIQVPCRQPESSVNVEELYWQAMNISQCMNTRAHTQMNQNEVDILESLQCLISDMQKNIRRRNFTDAGRSRMFLNTVLGTLSGNSQKGVQDYQCFYCVIYELNYVLNSTIYFNVSGKESLSFNTSQLQNFEIIQRIFTVVLYIQLSQNGSSVMNSIFFDAETLEDLFITLTNNTLNTREIKREVERVMKENSKEKSNKFSEVKNCGFQSECRLRPILWILYTIAVAENGLLIFIFMRHSEIRSDRNIIILNLAVADVLAVLCNASLQIIFIYGGTFESVKIYYRILDLSLEVSTGVCIYSIVILSIQRYFAVIPTYKPRECGLSRRFDSALFVFVLWSAACVPQIISVTTDMSVQAWAMRNLILYCVVPIVAIATFYLMTSWRLRQSVRKMPGEAVRQETARHARVRSSNVLIALIAVFVISYTPIQLFRFIELWFYGGGYLFDYVDLIAYSLLSLNSCFNPIALYVASGTFRRYYNKYICVCWKDTDLTTSSSNTNIQTTVKTCALHI</sequence>
<keyword evidence="8" id="KW-0807">Transducer</keyword>
<evidence type="ECO:0000256" key="6">
    <source>
        <dbReference type="ARBA" id="ARBA00023136"/>
    </source>
</evidence>
<dbReference type="Proteomes" id="UP000235965">
    <property type="component" value="Unassembled WGS sequence"/>
</dbReference>
<evidence type="ECO:0000259" key="10">
    <source>
        <dbReference type="PROSITE" id="PS50262"/>
    </source>
</evidence>
<dbReference type="Gene3D" id="1.20.1070.10">
    <property type="entry name" value="Rhodopsin 7-helix transmembrane proteins"/>
    <property type="match status" value="1"/>
</dbReference>
<evidence type="ECO:0000256" key="2">
    <source>
        <dbReference type="ARBA" id="ARBA00010663"/>
    </source>
</evidence>
<dbReference type="GO" id="GO:0004930">
    <property type="term" value="F:G protein-coupled receptor activity"/>
    <property type="evidence" value="ECO:0007669"/>
    <property type="project" value="UniProtKB-KW"/>
</dbReference>
<feature type="transmembrane region" description="Helical" evidence="9">
    <location>
        <begin position="438"/>
        <end position="456"/>
    </location>
</feature>
<comment type="caution">
    <text evidence="11">The sequence shown here is derived from an EMBL/GenBank/DDBJ whole genome shotgun (WGS) entry which is preliminary data.</text>
</comment>
<reference evidence="11 12" key="1">
    <citation type="submission" date="2017-12" db="EMBL/GenBank/DDBJ databases">
        <title>Hemimetabolous genomes reveal molecular basis of termite eusociality.</title>
        <authorList>
            <person name="Harrison M.C."/>
            <person name="Jongepier E."/>
            <person name="Robertson H.M."/>
            <person name="Arning N."/>
            <person name="Bitard-Feildel T."/>
            <person name="Chao H."/>
            <person name="Childers C.P."/>
            <person name="Dinh H."/>
            <person name="Doddapaneni H."/>
            <person name="Dugan S."/>
            <person name="Gowin J."/>
            <person name="Greiner C."/>
            <person name="Han Y."/>
            <person name="Hu H."/>
            <person name="Hughes D.S.T."/>
            <person name="Huylmans A.-K."/>
            <person name="Kemena C."/>
            <person name="Kremer L.P.M."/>
            <person name="Lee S.L."/>
            <person name="Lopez-Ezquerra A."/>
            <person name="Mallet L."/>
            <person name="Monroy-Kuhn J.M."/>
            <person name="Moser A."/>
            <person name="Murali S.C."/>
            <person name="Muzny D.M."/>
            <person name="Otani S."/>
            <person name="Piulachs M.-D."/>
            <person name="Poelchau M."/>
            <person name="Qu J."/>
            <person name="Schaub F."/>
            <person name="Wada-Katsumata A."/>
            <person name="Worley K.C."/>
            <person name="Xie Q."/>
            <person name="Ylla G."/>
            <person name="Poulsen M."/>
            <person name="Gibbs R.A."/>
            <person name="Schal C."/>
            <person name="Richards S."/>
            <person name="Belles X."/>
            <person name="Korb J."/>
            <person name="Bornberg-Bauer E."/>
        </authorList>
    </citation>
    <scope>NUCLEOTIDE SEQUENCE [LARGE SCALE GENOMIC DNA]</scope>
    <source>
        <tissue evidence="11">Whole body</tissue>
    </source>
</reference>
<dbReference type="InterPro" id="IPR017452">
    <property type="entry name" value="GPCR_Rhodpsn_7TM"/>
</dbReference>
<evidence type="ECO:0000313" key="11">
    <source>
        <dbReference type="EMBL" id="PNF32647.1"/>
    </source>
</evidence>
<keyword evidence="12" id="KW-1185">Reference proteome</keyword>
<evidence type="ECO:0000256" key="4">
    <source>
        <dbReference type="ARBA" id="ARBA00022989"/>
    </source>
</evidence>
<name>A0A2J7QVN6_9NEOP</name>
<evidence type="ECO:0000256" key="3">
    <source>
        <dbReference type="ARBA" id="ARBA00022692"/>
    </source>
</evidence>
<evidence type="ECO:0000256" key="7">
    <source>
        <dbReference type="ARBA" id="ARBA00023170"/>
    </source>
</evidence>
<comment type="subcellular location">
    <subcellularLocation>
        <location evidence="1">Membrane</location>
        <topology evidence="1">Multi-pass membrane protein</topology>
    </subcellularLocation>
</comment>
<gene>
    <name evidence="11" type="ORF">B7P43_G15056</name>
</gene>
<dbReference type="PANTHER" id="PTHR45695">
    <property type="entry name" value="LEUCOKININ RECEPTOR-RELATED"/>
    <property type="match status" value="1"/>
</dbReference>
<evidence type="ECO:0000313" key="12">
    <source>
        <dbReference type="Proteomes" id="UP000235965"/>
    </source>
</evidence>
<dbReference type="Pfam" id="PF00001">
    <property type="entry name" value="7tm_1"/>
    <property type="match status" value="1"/>
</dbReference>
<feature type="domain" description="G-protein coupled receptors family 1 profile" evidence="10">
    <location>
        <begin position="254"/>
        <end position="492"/>
    </location>
</feature>
<feature type="transmembrane region" description="Helical" evidence="9">
    <location>
        <begin position="243"/>
        <end position="263"/>
    </location>
</feature>
<dbReference type="PRINTS" id="PR00237">
    <property type="entry name" value="GPCRRHODOPSN"/>
</dbReference>
<dbReference type="EMBL" id="NEVH01009776">
    <property type="protein sequence ID" value="PNF32647.1"/>
    <property type="molecule type" value="Genomic_DNA"/>
</dbReference>
<keyword evidence="4 9" id="KW-1133">Transmembrane helix</keyword>
<keyword evidence="7" id="KW-0675">Receptor</keyword>
<keyword evidence="6 9" id="KW-0472">Membrane</keyword>
<dbReference type="PROSITE" id="PS50262">
    <property type="entry name" value="G_PROTEIN_RECEP_F1_2"/>
    <property type="match status" value="1"/>
</dbReference>
<protein>
    <recommendedName>
        <fullName evidence="10">G-protein coupled receptors family 1 profile domain-containing protein</fullName>
    </recommendedName>
</protein>
<feature type="transmembrane region" description="Helical" evidence="9">
    <location>
        <begin position="319"/>
        <end position="337"/>
    </location>
</feature>